<dbReference type="CDD" id="cd00130">
    <property type="entry name" value="PAS"/>
    <property type="match status" value="1"/>
</dbReference>
<dbReference type="InterPro" id="IPR000700">
    <property type="entry name" value="PAS-assoc_C"/>
</dbReference>
<dbReference type="InterPro" id="IPR011009">
    <property type="entry name" value="Kinase-like_dom_sf"/>
</dbReference>
<feature type="domain" description="PAC" evidence="11">
    <location>
        <begin position="185"/>
        <end position="239"/>
    </location>
</feature>
<dbReference type="SUPFAM" id="SSF56112">
    <property type="entry name" value="Protein kinase-like (PK-like)"/>
    <property type="match status" value="1"/>
</dbReference>
<feature type="domain" description="PAS" evidence="10">
    <location>
        <begin position="111"/>
        <end position="184"/>
    </location>
</feature>
<dbReference type="GO" id="GO:0005634">
    <property type="term" value="C:nucleus"/>
    <property type="evidence" value="ECO:0007669"/>
    <property type="project" value="TreeGrafter"/>
</dbReference>
<dbReference type="InterPro" id="IPR017441">
    <property type="entry name" value="Protein_kinase_ATP_BS"/>
</dbReference>
<keyword evidence="7" id="KW-0067">ATP-binding</keyword>
<organism evidence="12">
    <name type="scientific">Andreaea rupestris</name>
    <dbReference type="NCBI Taxonomy" id="13797"/>
    <lineage>
        <taxon>Eukaryota</taxon>
        <taxon>Viridiplantae</taxon>
        <taxon>Streptophyta</taxon>
        <taxon>Embryophyta</taxon>
        <taxon>Bryophyta</taxon>
        <taxon>Andreaeophytina</taxon>
        <taxon>Andreaeopsida</taxon>
        <taxon>Andreaeales</taxon>
        <taxon>Andreaeaceae</taxon>
        <taxon>Andreaea</taxon>
    </lineage>
</organism>
<protein>
    <submittedName>
        <fullName evidence="12">Putative LOV domain-containing protein</fullName>
    </submittedName>
</protein>
<dbReference type="InterPro" id="IPR000014">
    <property type="entry name" value="PAS"/>
</dbReference>
<feature type="binding site" evidence="7">
    <location>
        <position position="341"/>
    </location>
    <ligand>
        <name>ATP</name>
        <dbReference type="ChEBI" id="CHEBI:30616"/>
    </ligand>
</feature>
<keyword evidence="3" id="KW-0285">Flavoprotein</keyword>
<feature type="region of interest" description="Disordered" evidence="8">
    <location>
        <begin position="1"/>
        <end position="39"/>
    </location>
</feature>
<dbReference type="Pfam" id="PF13426">
    <property type="entry name" value="PAS_9"/>
    <property type="match status" value="1"/>
</dbReference>
<evidence type="ECO:0000256" key="6">
    <source>
        <dbReference type="ARBA" id="ARBA00023170"/>
    </source>
</evidence>
<dbReference type="GO" id="GO:0009881">
    <property type="term" value="F:photoreceptor activity"/>
    <property type="evidence" value="ECO:0007669"/>
    <property type="project" value="UniProtKB-KW"/>
</dbReference>
<dbReference type="PANTHER" id="PTHR47429">
    <property type="entry name" value="PROTEIN TWIN LOV 1"/>
    <property type="match status" value="1"/>
</dbReference>
<dbReference type="NCBIfam" id="TIGR00229">
    <property type="entry name" value="sensory_box"/>
    <property type="match status" value="1"/>
</dbReference>
<dbReference type="AlphaFoldDB" id="A0A126X3A9"/>
<evidence type="ECO:0000256" key="2">
    <source>
        <dbReference type="ARBA" id="ARBA00022606"/>
    </source>
</evidence>
<dbReference type="GO" id="GO:0005524">
    <property type="term" value="F:ATP binding"/>
    <property type="evidence" value="ECO:0007669"/>
    <property type="project" value="UniProtKB-UniRule"/>
</dbReference>
<dbReference type="GO" id="GO:0004672">
    <property type="term" value="F:protein kinase activity"/>
    <property type="evidence" value="ECO:0007669"/>
    <property type="project" value="InterPro"/>
</dbReference>
<dbReference type="EMBL" id="KU701603">
    <property type="protein sequence ID" value="AML79183.1"/>
    <property type="molecule type" value="mRNA"/>
</dbReference>
<evidence type="ECO:0000256" key="3">
    <source>
        <dbReference type="ARBA" id="ARBA00022630"/>
    </source>
</evidence>
<dbReference type="PANTHER" id="PTHR47429:SF2">
    <property type="entry name" value="PROTEIN TWIN LOV 1"/>
    <property type="match status" value="1"/>
</dbReference>
<dbReference type="PROSITE" id="PS00107">
    <property type="entry name" value="PROTEIN_KINASE_ATP"/>
    <property type="match status" value="1"/>
</dbReference>
<name>A0A126X3A9_9BRYO</name>
<keyword evidence="1" id="KW-0600">Photoreceptor protein</keyword>
<dbReference type="PROSITE" id="PS50113">
    <property type="entry name" value="PAC"/>
    <property type="match status" value="1"/>
</dbReference>
<dbReference type="InterPro" id="IPR035965">
    <property type="entry name" value="PAS-like_dom_sf"/>
</dbReference>
<evidence type="ECO:0000313" key="12">
    <source>
        <dbReference type="EMBL" id="AML79183.1"/>
    </source>
</evidence>
<sequence length="389" mass="43687">MAGGGVTPLHTISPTMPAANNHHILPGNHRGSSESYSGTHKLSRVFETSTYGGTGNSRSKRSSGFLSLLGLGTKSQGMVEEPEDYEPELLMLGNERPESLDDFDRTLGIRRGIDLATTLERIEKNFVITDPRLPDNPIIFASDEFLELTEYSREEILGRNCRFLQGPDTDQNTVQQIRDAIAECRDITVQLLNYTKSGKPFWNLFHLQAMRDNKGELQYFIGVQLDGSEYVEPVRRRLSENTEEESAKLVRETARNIDGAVRELPDANLTPEDLWANHSKFVYPKPHMRSSHAWKEILKLQSSGHKLGLKDFKPIKPLGCGDTGSVHLVELRGTGQIYAMKAMDKTIMLDRNKVHRACAERQILEILDHPFLPTLFASFQVCTHACPAT</sequence>
<dbReference type="Gene3D" id="3.30.450.20">
    <property type="entry name" value="PAS domain"/>
    <property type="match status" value="1"/>
</dbReference>
<dbReference type="InterPro" id="IPR000719">
    <property type="entry name" value="Prot_kinase_dom"/>
</dbReference>
<dbReference type="Gene3D" id="3.30.200.20">
    <property type="entry name" value="Phosphorylase Kinase, domain 1"/>
    <property type="match status" value="1"/>
</dbReference>
<dbReference type="GO" id="GO:0009637">
    <property type="term" value="P:response to blue light"/>
    <property type="evidence" value="ECO:0007669"/>
    <property type="project" value="UniProtKB-ARBA"/>
</dbReference>
<keyword evidence="6" id="KW-0675">Receptor</keyword>
<reference evidence="12" key="1">
    <citation type="journal article" date="2016" name="Proc. Natl. Acad. Sci. U.S.A.">
        <title>Functional and topological diversity of LOV domain photoreceptors.</title>
        <authorList>
            <person name="Glantz S.T."/>
            <person name="Carpenter E.J."/>
            <person name="Melkonian M."/>
            <person name="Gardner K.H."/>
            <person name="Boyden E.S."/>
            <person name="Wong G.K."/>
            <person name="Chow B.Y."/>
        </authorList>
    </citation>
    <scope>NUCLEOTIDE SEQUENCE</scope>
    <source>
        <strain evidence="12">WOGB_2011641</strain>
    </source>
</reference>
<evidence type="ECO:0000256" key="1">
    <source>
        <dbReference type="ARBA" id="ARBA00022543"/>
    </source>
</evidence>
<evidence type="ECO:0000259" key="11">
    <source>
        <dbReference type="PROSITE" id="PS50113"/>
    </source>
</evidence>
<dbReference type="PROSITE" id="PS50112">
    <property type="entry name" value="PAS"/>
    <property type="match status" value="1"/>
</dbReference>
<dbReference type="SMART" id="SM00086">
    <property type="entry name" value="PAC"/>
    <property type="match status" value="1"/>
</dbReference>
<keyword evidence="4" id="KW-0288">FMN</keyword>
<keyword evidence="7" id="KW-0547">Nucleotide-binding</keyword>
<feature type="domain" description="Protein kinase" evidence="9">
    <location>
        <begin position="312"/>
        <end position="389"/>
    </location>
</feature>
<evidence type="ECO:0000259" key="9">
    <source>
        <dbReference type="PROSITE" id="PS50011"/>
    </source>
</evidence>
<dbReference type="PROSITE" id="PS50011">
    <property type="entry name" value="PROTEIN_KINASE_DOM"/>
    <property type="match status" value="1"/>
</dbReference>
<keyword evidence="2" id="KW-0716">Sensory transduction</keyword>
<evidence type="ECO:0000256" key="8">
    <source>
        <dbReference type="SAM" id="MobiDB-lite"/>
    </source>
</evidence>
<keyword evidence="5" id="KW-0157">Chromophore</keyword>
<evidence type="ECO:0000256" key="5">
    <source>
        <dbReference type="ARBA" id="ARBA00022991"/>
    </source>
</evidence>
<proteinExistence type="evidence at transcript level"/>
<dbReference type="SUPFAM" id="SSF55785">
    <property type="entry name" value="PYP-like sensor domain (PAS domain)"/>
    <property type="match status" value="1"/>
</dbReference>
<dbReference type="InterPro" id="IPR001610">
    <property type="entry name" value="PAC"/>
</dbReference>
<evidence type="ECO:0000256" key="7">
    <source>
        <dbReference type="PROSITE-ProRule" id="PRU10141"/>
    </source>
</evidence>
<accession>A0A126X3A9</accession>
<evidence type="ECO:0000256" key="4">
    <source>
        <dbReference type="ARBA" id="ARBA00022643"/>
    </source>
</evidence>
<evidence type="ECO:0000259" key="10">
    <source>
        <dbReference type="PROSITE" id="PS50112"/>
    </source>
</evidence>
<dbReference type="FunFam" id="3.30.450.20:FF:000002">
    <property type="entry name" value="LOV domain-containing protein"/>
    <property type="match status" value="1"/>
</dbReference>